<organism evidence="1">
    <name type="scientific">marine metagenome</name>
    <dbReference type="NCBI Taxonomy" id="408172"/>
    <lineage>
        <taxon>unclassified sequences</taxon>
        <taxon>metagenomes</taxon>
        <taxon>ecological metagenomes</taxon>
    </lineage>
</organism>
<dbReference type="SUPFAM" id="SSF51726">
    <property type="entry name" value="UROD/MetE-like"/>
    <property type="match status" value="1"/>
</dbReference>
<gene>
    <name evidence="1" type="ORF">METZ01_LOCUS244650</name>
</gene>
<name>A0A382HWT0_9ZZZZ</name>
<dbReference type="Gene3D" id="3.20.20.210">
    <property type="match status" value="1"/>
</dbReference>
<dbReference type="InterPro" id="IPR038071">
    <property type="entry name" value="UROD/MetE-like_sf"/>
</dbReference>
<accession>A0A382HWT0</accession>
<dbReference type="EMBL" id="UINC01063793">
    <property type="protein sequence ID" value="SVB91796.1"/>
    <property type="molecule type" value="Genomic_DNA"/>
</dbReference>
<dbReference type="AlphaFoldDB" id="A0A382HWT0"/>
<sequence length="351" mass="39671">MPAQKPVIHLVGSIPLDNTEKVFRNVSKVLGDNLCRLPDGETGKRLGWIKFLQDYLNNQHPDMETDVETPLLQWRQWDGVLLREVPMAKFKNGVDPKAVTFNTGYADDGIASFAIFDRLQIEGTIPKNVKFQICLPTPLAPGYNFVSPPAQDDFIPAYTDHIIDEVAKIAAALPNDRISIQWDVCQEVLMWENYYDYERPNYKEEIFEVLGKIGNGVPEPIELGYHLCYGSPRDEHLVQPKDTSNMVDMVGGIVLNVERTIQFIHLPVPKERDDNAYFEPLKELKLPEGTDLYLGLVHYGDEVGDRCRLSKAQEYVHVDGIGSECGWGRGDPGRVPSLLNSHAKIIEHFKA</sequence>
<reference evidence="1" key="1">
    <citation type="submission" date="2018-05" db="EMBL/GenBank/DDBJ databases">
        <authorList>
            <person name="Lanie J.A."/>
            <person name="Ng W.-L."/>
            <person name="Kazmierczak K.M."/>
            <person name="Andrzejewski T.M."/>
            <person name="Davidsen T.M."/>
            <person name="Wayne K.J."/>
            <person name="Tettelin H."/>
            <person name="Glass J.I."/>
            <person name="Rusch D."/>
            <person name="Podicherti R."/>
            <person name="Tsui H.-C.T."/>
            <person name="Winkler M.E."/>
        </authorList>
    </citation>
    <scope>NUCLEOTIDE SEQUENCE</scope>
</reference>
<evidence type="ECO:0000313" key="1">
    <source>
        <dbReference type="EMBL" id="SVB91796.1"/>
    </source>
</evidence>
<evidence type="ECO:0008006" key="2">
    <source>
        <dbReference type="Google" id="ProtNLM"/>
    </source>
</evidence>
<protein>
    <recommendedName>
        <fullName evidence="2">Cobalamin-independent methionine synthase MetE C-terminal/archaeal domain-containing protein</fullName>
    </recommendedName>
</protein>
<proteinExistence type="predicted"/>